<dbReference type="InterPro" id="IPR036704">
    <property type="entry name" value="RraA/RraA-like_sf"/>
</dbReference>
<reference evidence="6 7" key="1">
    <citation type="submission" date="2020-06" db="EMBL/GenBank/DDBJ databases">
        <title>Schlegella sp. ID0723 isolated from air conditioner.</title>
        <authorList>
            <person name="Kim D.Y."/>
            <person name="Kim D.-U."/>
        </authorList>
    </citation>
    <scope>NUCLEOTIDE SEQUENCE [LARGE SCALE GENOMIC DNA]</scope>
    <source>
        <strain evidence="6 7">ID0723</strain>
    </source>
</reference>
<proteinExistence type="predicted"/>
<keyword evidence="5" id="KW-0479">Metal-binding</keyword>
<comment type="cofactor">
    <cofactor evidence="5">
        <name>Mg(2+)</name>
        <dbReference type="ChEBI" id="CHEBI:18420"/>
    </cofactor>
</comment>
<evidence type="ECO:0000256" key="5">
    <source>
        <dbReference type="PIRSR" id="PIRSR605493-1"/>
    </source>
</evidence>
<sequence length="224" mass="23599">MSGAMRIRDIPSRPDRRIVEALGKMVTPHLSDSMERLYDGGSALRPMHRGARLAGPAFTVRTAPGDNLLVHKALDMAQPGDVIVVDGGGHTGNAIIGELMATYARQRGIAGLVIWGAIRDSAELAASDFPVYAAGITHRGPYRNGPGEINVPVVIGTMPVTPGDIVVGDADGLVAVPQAEADRVLASAQAIVVKETAAMKHFLAGSSDRSWVDKTLRDKGYSLT</sequence>
<dbReference type="AlphaFoldDB" id="A0A7Y6NQY6"/>
<dbReference type="CDD" id="cd16841">
    <property type="entry name" value="RraA_family"/>
    <property type="match status" value="1"/>
</dbReference>
<comment type="cofactor">
    <cofactor evidence="1">
        <name>a divalent metal cation</name>
        <dbReference type="ChEBI" id="CHEBI:60240"/>
    </cofactor>
</comment>
<dbReference type="NCBIfam" id="NF004850">
    <property type="entry name" value="PRK06201.1"/>
    <property type="match status" value="1"/>
</dbReference>
<evidence type="ECO:0000256" key="3">
    <source>
        <dbReference type="ARBA" id="ARBA00029596"/>
    </source>
</evidence>
<evidence type="ECO:0000256" key="4">
    <source>
        <dbReference type="ARBA" id="ARBA00030169"/>
    </source>
</evidence>
<keyword evidence="5" id="KW-0460">Magnesium</keyword>
<dbReference type="GO" id="GO:0046872">
    <property type="term" value="F:metal ion binding"/>
    <property type="evidence" value="ECO:0007669"/>
    <property type="project" value="UniProtKB-KW"/>
</dbReference>
<gene>
    <name evidence="6" type="ORF">HQN59_18150</name>
</gene>
<evidence type="ECO:0000256" key="1">
    <source>
        <dbReference type="ARBA" id="ARBA00001968"/>
    </source>
</evidence>
<keyword evidence="7" id="KW-1185">Reference proteome</keyword>
<dbReference type="PANTHER" id="PTHR33254">
    <property type="entry name" value="4-HYDROXY-4-METHYL-2-OXOGLUTARATE ALDOLASE 3-RELATED"/>
    <property type="match status" value="1"/>
</dbReference>
<name>A0A7Y6NQY6_9BURK</name>
<feature type="binding site" evidence="5">
    <location>
        <position position="120"/>
    </location>
    <ligand>
        <name>Mg(2+)</name>
        <dbReference type="ChEBI" id="CHEBI:18420"/>
    </ligand>
</feature>
<dbReference type="Proteomes" id="UP000529637">
    <property type="component" value="Unassembled WGS sequence"/>
</dbReference>
<dbReference type="Gene3D" id="3.50.30.40">
    <property type="entry name" value="Ribonuclease E inhibitor RraA/RraA-like"/>
    <property type="match status" value="1"/>
</dbReference>
<dbReference type="SUPFAM" id="SSF89562">
    <property type="entry name" value="RraA-like"/>
    <property type="match status" value="1"/>
</dbReference>
<organism evidence="6 7">
    <name type="scientific">Piscinibacter koreensis</name>
    <dbReference type="NCBI Taxonomy" id="2742824"/>
    <lineage>
        <taxon>Bacteria</taxon>
        <taxon>Pseudomonadati</taxon>
        <taxon>Pseudomonadota</taxon>
        <taxon>Betaproteobacteria</taxon>
        <taxon>Burkholderiales</taxon>
        <taxon>Sphaerotilaceae</taxon>
        <taxon>Piscinibacter</taxon>
    </lineage>
</organism>
<accession>A0A7Y6NQY6</accession>
<feature type="binding site" evidence="5">
    <location>
        <begin position="97"/>
        <end position="100"/>
    </location>
    <ligand>
        <name>substrate</name>
    </ligand>
</feature>
<dbReference type="Pfam" id="PF03737">
    <property type="entry name" value="RraA-like"/>
    <property type="match status" value="1"/>
</dbReference>
<protein>
    <recommendedName>
        <fullName evidence="2">Putative 4-hydroxy-4-methyl-2-oxoglutarate aldolase</fullName>
    </recommendedName>
    <alternativeName>
        <fullName evidence="3">Regulator of ribonuclease activity homolog</fullName>
    </alternativeName>
    <alternativeName>
        <fullName evidence="4">RraA-like protein</fullName>
    </alternativeName>
</protein>
<comment type="caution">
    <text evidence="6">The sequence shown here is derived from an EMBL/GenBank/DDBJ whole genome shotgun (WGS) entry which is preliminary data.</text>
</comment>
<evidence type="ECO:0000313" key="6">
    <source>
        <dbReference type="EMBL" id="NUZ07689.1"/>
    </source>
</evidence>
<evidence type="ECO:0000313" key="7">
    <source>
        <dbReference type="Proteomes" id="UP000529637"/>
    </source>
</evidence>
<dbReference type="PANTHER" id="PTHR33254:SF4">
    <property type="entry name" value="4-HYDROXY-4-METHYL-2-OXOGLUTARATE ALDOLASE 3-RELATED"/>
    <property type="match status" value="1"/>
</dbReference>
<evidence type="ECO:0000256" key="2">
    <source>
        <dbReference type="ARBA" id="ARBA00016549"/>
    </source>
</evidence>
<dbReference type="EMBL" id="JABWMJ010000009">
    <property type="protein sequence ID" value="NUZ07689.1"/>
    <property type="molecule type" value="Genomic_DNA"/>
</dbReference>
<feature type="binding site" evidence="5">
    <location>
        <position position="119"/>
    </location>
    <ligand>
        <name>substrate</name>
    </ligand>
</feature>
<dbReference type="RefSeq" id="WP_176070540.1">
    <property type="nucleotide sequence ID" value="NZ_JABWMJ010000009.1"/>
</dbReference>
<dbReference type="InterPro" id="IPR005493">
    <property type="entry name" value="RraA/RraA-like"/>
</dbReference>